<accession>A0A1Y3Y0F6</accession>
<dbReference type="RefSeq" id="WP_019239518.1">
    <property type="nucleotide sequence ID" value="NZ_CABKRW010000059.1"/>
</dbReference>
<feature type="transmembrane region" description="Helical" evidence="7">
    <location>
        <begin position="89"/>
        <end position="108"/>
    </location>
</feature>
<gene>
    <name evidence="8" type="ORF">B5G02_04650</name>
</gene>
<dbReference type="CDD" id="cd23110">
    <property type="entry name" value="GRP"/>
    <property type="match status" value="1"/>
</dbReference>
<keyword evidence="4 7" id="KW-0812">Transmembrane</keyword>
<dbReference type="PANTHER" id="PTHR16119:SF17">
    <property type="entry name" value="TRANSMEMBRANE PROTEIN 144"/>
    <property type="match status" value="1"/>
</dbReference>
<dbReference type="AlphaFoldDB" id="A0A1Y3Y0F6"/>
<dbReference type="InterPro" id="IPR037185">
    <property type="entry name" value="EmrE-like"/>
</dbReference>
<evidence type="ECO:0000256" key="5">
    <source>
        <dbReference type="ARBA" id="ARBA00022989"/>
    </source>
</evidence>
<dbReference type="Pfam" id="PF06800">
    <property type="entry name" value="Sugar_transport"/>
    <property type="match status" value="1"/>
</dbReference>
<evidence type="ECO:0000313" key="8">
    <source>
        <dbReference type="EMBL" id="OUN88859.1"/>
    </source>
</evidence>
<evidence type="ECO:0000256" key="2">
    <source>
        <dbReference type="ARBA" id="ARBA00006117"/>
    </source>
</evidence>
<feature type="transmembrane region" description="Helical" evidence="7">
    <location>
        <begin position="183"/>
        <end position="203"/>
    </location>
</feature>
<evidence type="ECO:0000256" key="1">
    <source>
        <dbReference type="ARBA" id="ARBA00004141"/>
    </source>
</evidence>
<dbReference type="InterPro" id="IPR010651">
    <property type="entry name" value="Sugar_transport"/>
</dbReference>
<feature type="transmembrane region" description="Helical" evidence="7">
    <location>
        <begin position="282"/>
        <end position="300"/>
    </location>
</feature>
<evidence type="ECO:0000256" key="4">
    <source>
        <dbReference type="ARBA" id="ARBA00022692"/>
    </source>
</evidence>
<keyword evidence="6 7" id="KW-0472">Membrane</keyword>
<name>A0A1Y3Y0F6_9ACTN</name>
<sequence>MGSILFGLIPALGWGFQGIVMQKVGGNTANKQMGMVLTTLLFGIVIAFIHPINWSGTLVAAAAINGIPWSIAQILQIKSFDYLGVSRAMPLSSGLQLAFTAIIGAFAFNEWPQTWQLILGFGAIALIIVGVALSAWQEKSGDAQSSTSSSDITKGIIITVISSAGFVAYATAARFFSVDSMDLIFPQALFMFISTTVLAFFMCKKLAPRGAGDPVEGVFGKKSWQNMATGVLFAIANITVMFSNQMNGVAVGWTLSQMNVIFSTLGGLFILHEKKTPKEMRFVIAGMVLIAIGGILIGITKTGQ</sequence>
<feature type="transmembrane region" description="Helical" evidence="7">
    <location>
        <begin position="249"/>
        <end position="270"/>
    </location>
</feature>
<evidence type="ECO:0000313" key="9">
    <source>
        <dbReference type="Proteomes" id="UP000195781"/>
    </source>
</evidence>
<evidence type="ECO:0000256" key="7">
    <source>
        <dbReference type="SAM" id="Phobius"/>
    </source>
</evidence>
<dbReference type="GO" id="GO:0015144">
    <property type="term" value="F:carbohydrate transmembrane transporter activity"/>
    <property type="evidence" value="ECO:0007669"/>
    <property type="project" value="InterPro"/>
</dbReference>
<dbReference type="OrthoDB" id="3194911at2"/>
<feature type="transmembrane region" description="Helical" evidence="7">
    <location>
        <begin position="114"/>
        <end position="136"/>
    </location>
</feature>
<dbReference type="GO" id="GO:0016020">
    <property type="term" value="C:membrane"/>
    <property type="evidence" value="ECO:0007669"/>
    <property type="project" value="UniProtKB-SubCell"/>
</dbReference>
<feature type="transmembrane region" description="Helical" evidence="7">
    <location>
        <begin position="33"/>
        <end position="52"/>
    </location>
</feature>
<dbReference type="EMBL" id="NFIE01000008">
    <property type="protein sequence ID" value="OUN88859.1"/>
    <property type="molecule type" value="Genomic_DNA"/>
</dbReference>
<dbReference type="SUPFAM" id="SSF103481">
    <property type="entry name" value="Multidrug resistance efflux transporter EmrE"/>
    <property type="match status" value="2"/>
</dbReference>
<feature type="transmembrane region" description="Helical" evidence="7">
    <location>
        <begin position="224"/>
        <end position="243"/>
    </location>
</feature>
<protein>
    <submittedName>
        <fullName evidence="8">Glucose transporter GlcU</fullName>
    </submittedName>
</protein>
<keyword evidence="3 8" id="KW-0813">Transport</keyword>
<feature type="transmembrane region" description="Helical" evidence="7">
    <location>
        <begin position="156"/>
        <end position="177"/>
    </location>
</feature>
<keyword evidence="5 7" id="KW-1133">Transmembrane helix</keyword>
<evidence type="ECO:0000256" key="3">
    <source>
        <dbReference type="ARBA" id="ARBA00022597"/>
    </source>
</evidence>
<comment type="similarity">
    <text evidence="2">Belongs to the GRP transporter (TC 2.A.7.5) family.</text>
</comment>
<evidence type="ECO:0000256" key="6">
    <source>
        <dbReference type="ARBA" id="ARBA00023136"/>
    </source>
</evidence>
<comment type="caution">
    <text evidence="8">The sequence shown here is derived from an EMBL/GenBank/DDBJ whole genome shotgun (WGS) entry which is preliminary data.</text>
</comment>
<keyword evidence="9" id="KW-1185">Reference proteome</keyword>
<keyword evidence="3 8" id="KW-0762">Sugar transport</keyword>
<comment type="subcellular location">
    <subcellularLocation>
        <location evidence="1">Membrane</location>
        <topology evidence="1">Multi-pass membrane protein</topology>
    </subcellularLocation>
</comment>
<organism evidence="8 9">
    <name type="scientific">[Collinsella] massiliensis</name>
    <dbReference type="NCBI Taxonomy" id="1232426"/>
    <lineage>
        <taxon>Bacteria</taxon>
        <taxon>Bacillati</taxon>
        <taxon>Actinomycetota</taxon>
        <taxon>Coriobacteriia</taxon>
        <taxon>Coriobacteriales</taxon>
        <taxon>Coriobacteriaceae</taxon>
        <taxon>Enorma</taxon>
    </lineage>
</organism>
<dbReference type="PANTHER" id="PTHR16119">
    <property type="entry name" value="TRANSMEMBRANE PROTEIN 144"/>
    <property type="match status" value="1"/>
</dbReference>
<reference evidence="9" key="1">
    <citation type="submission" date="2017-04" db="EMBL/GenBank/DDBJ databases">
        <title>Function of individual gut microbiota members based on whole genome sequencing of pure cultures obtained from chicken caecum.</title>
        <authorList>
            <person name="Medvecky M."/>
            <person name="Cejkova D."/>
            <person name="Polansky O."/>
            <person name="Karasova D."/>
            <person name="Kubasova T."/>
            <person name="Cizek A."/>
            <person name="Rychlik I."/>
        </authorList>
    </citation>
    <scope>NUCLEOTIDE SEQUENCE [LARGE SCALE GENOMIC DNA]</scope>
    <source>
        <strain evidence="9">An5</strain>
    </source>
</reference>
<proteinExistence type="inferred from homology"/>
<dbReference type="Proteomes" id="UP000195781">
    <property type="component" value="Unassembled WGS sequence"/>
</dbReference>